<protein>
    <submittedName>
        <fullName evidence="1">Uncharacterized protein</fullName>
    </submittedName>
</protein>
<gene>
    <name evidence="1" type="ORF">I79_002144</name>
</gene>
<accession>G3GWL8</accession>
<reference evidence="2" key="1">
    <citation type="journal article" date="2011" name="Nat. Biotechnol.">
        <title>The genomic sequence of the Chinese hamster ovary (CHO)-K1 cell line.</title>
        <authorList>
            <person name="Xu X."/>
            <person name="Nagarajan H."/>
            <person name="Lewis N.E."/>
            <person name="Pan S."/>
            <person name="Cai Z."/>
            <person name="Liu X."/>
            <person name="Chen W."/>
            <person name="Xie M."/>
            <person name="Wang W."/>
            <person name="Hammond S."/>
            <person name="Andersen M.R."/>
            <person name="Neff N."/>
            <person name="Passarelli B."/>
            <person name="Koh W."/>
            <person name="Fan H.C."/>
            <person name="Wang J."/>
            <person name="Gui Y."/>
            <person name="Lee K.H."/>
            <person name="Betenbaugh M.J."/>
            <person name="Quake S.R."/>
            <person name="Famili I."/>
            <person name="Palsson B.O."/>
            <person name="Wang J."/>
        </authorList>
    </citation>
    <scope>NUCLEOTIDE SEQUENCE [LARGE SCALE GENOMIC DNA]</scope>
    <source>
        <strain evidence="2">CHO K1 cell line</strain>
    </source>
</reference>
<dbReference type="AlphaFoldDB" id="G3GWL8"/>
<evidence type="ECO:0000313" key="2">
    <source>
        <dbReference type="Proteomes" id="UP000001075"/>
    </source>
</evidence>
<name>G3GWL8_CRIGR</name>
<proteinExistence type="predicted"/>
<organism evidence="1 2">
    <name type="scientific">Cricetulus griseus</name>
    <name type="common">Chinese hamster</name>
    <name type="synonym">Cricetulus barabensis griseus</name>
    <dbReference type="NCBI Taxonomy" id="10029"/>
    <lineage>
        <taxon>Eukaryota</taxon>
        <taxon>Metazoa</taxon>
        <taxon>Chordata</taxon>
        <taxon>Craniata</taxon>
        <taxon>Vertebrata</taxon>
        <taxon>Euteleostomi</taxon>
        <taxon>Mammalia</taxon>
        <taxon>Eutheria</taxon>
        <taxon>Euarchontoglires</taxon>
        <taxon>Glires</taxon>
        <taxon>Rodentia</taxon>
        <taxon>Myomorpha</taxon>
        <taxon>Muroidea</taxon>
        <taxon>Cricetidae</taxon>
        <taxon>Cricetinae</taxon>
        <taxon>Cricetulus</taxon>
    </lineage>
</organism>
<dbReference type="EMBL" id="JH000052">
    <property type="protein sequence ID" value="EGV96327.1"/>
    <property type="molecule type" value="Genomic_DNA"/>
</dbReference>
<evidence type="ECO:0000313" key="1">
    <source>
        <dbReference type="EMBL" id="EGV96327.1"/>
    </source>
</evidence>
<sequence length="57" mass="6491">MWRSEDNMQILVLSFCHVSPGDQKTNCHAWWPDALNQNHTVDSKGLSLRLDVVQDPG</sequence>
<dbReference type="Proteomes" id="UP000001075">
    <property type="component" value="Unassembled WGS sequence"/>
</dbReference>
<dbReference type="InParanoid" id="G3GWL8"/>